<dbReference type="Proteomes" id="UP000320431">
    <property type="component" value="Unassembled WGS sequence"/>
</dbReference>
<dbReference type="RefSeq" id="WP_141482488.1">
    <property type="nucleotide sequence ID" value="NZ_VICD02000200.1"/>
</dbReference>
<organism evidence="2 3">
    <name type="scientific">Marilutibacter maris</name>
    <dbReference type="NCBI Taxonomy" id="1605891"/>
    <lineage>
        <taxon>Bacteria</taxon>
        <taxon>Pseudomonadati</taxon>
        <taxon>Pseudomonadota</taxon>
        <taxon>Gammaproteobacteria</taxon>
        <taxon>Lysobacterales</taxon>
        <taxon>Lysobacteraceae</taxon>
        <taxon>Marilutibacter</taxon>
    </lineage>
</organism>
<dbReference type="Gene3D" id="3.40.50.12370">
    <property type="match status" value="1"/>
</dbReference>
<comment type="similarity">
    <text evidence="1">Belongs to the universal stress protein A family.</text>
</comment>
<proteinExistence type="inferred from homology"/>
<reference evidence="2 3" key="1">
    <citation type="submission" date="2019-10" db="EMBL/GenBank/DDBJ databases">
        <title>Lysobacter alkalisoli sp. nov., isolated from saline-alkaline soil.</title>
        <authorList>
            <person name="Sun J.-Q."/>
        </authorList>
    </citation>
    <scope>NUCLEOTIDE SEQUENCE [LARGE SCALE GENOMIC DNA]</scope>
    <source>
        <strain evidence="2 3">KCTC 42381</strain>
    </source>
</reference>
<dbReference type="EMBL" id="VICD02000200">
    <property type="protein sequence ID" value="KAB8181832.1"/>
    <property type="molecule type" value="Genomic_DNA"/>
</dbReference>
<accession>A0A508AQW1</accession>
<dbReference type="AlphaFoldDB" id="A0A508AQW1"/>
<name>A0A508AQW1_9GAMM</name>
<dbReference type="CDD" id="cd00293">
    <property type="entry name" value="USP-like"/>
    <property type="match status" value="1"/>
</dbReference>
<dbReference type="PANTHER" id="PTHR46268:SF15">
    <property type="entry name" value="UNIVERSAL STRESS PROTEIN HP_0031"/>
    <property type="match status" value="1"/>
</dbReference>
<protein>
    <submittedName>
        <fullName evidence="2">Universal stress protein</fullName>
    </submittedName>
</protein>
<evidence type="ECO:0000256" key="1">
    <source>
        <dbReference type="ARBA" id="ARBA00008791"/>
    </source>
</evidence>
<evidence type="ECO:0000313" key="2">
    <source>
        <dbReference type="EMBL" id="KAB8181832.1"/>
    </source>
</evidence>
<evidence type="ECO:0000313" key="3">
    <source>
        <dbReference type="Proteomes" id="UP000320431"/>
    </source>
</evidence>
<comment type="caution">
    <text evidence="2">The sequence shown here is derived from an EMBL/GenBank/DDBJ whole genome shotgun (WGS) entry which is preliminary data.</text>
</comment>
<dbReference type="PANTHER" id="PTHR46268">
    <property type="entry name" value="STRESS RESPONSE PROTEIN NHAX"/>
    <property type="match status" value="1"/>
</dbReference>
<gene>
    <name evidence="2" type="ORF">FKV24_011555</name>
</gene>
<dbReference type="SUPFAM" id="SSF52402">
    <property type="entry name" value="Adenine nucleotide alpha hydrolases-like"/>
    <property type="match status" value="2"/>
</dbReference>
<sequence length="283" mass="30620">MIKDLMLALTGLPEDNNALDNALTMADHVQAHLTVVGTVRMMIPAVGDWGVAPDAASIQLIHAEIQAMADAEAARLRERLEGESVPSEVRMIETTSFDIQRECALQARHADLVMMTADNGSRAEGAVVHALFNAILLESGRPVLVVPPNHRLRMPIKHVVVAWLPTREASRALHDAMPFLKAAESVDVLEIEPAGPDARGNHGPQSGEDVAAHLARHGIKVDVVVQPQQDDTVSNALLHHCEQSGAQLLVAGGYGHSRLREWMIGGTTRELLQLAQLPVLFSH</sequence>